<feature type="domain" description="SRCR" evidence="10">
    <location>
        <begin position="299"/>
        <end position="342"/>
    </location>
</feature>
<dbReference type="PROSITE" id="PS00463">
    <property type="entry name" value="ZN2_CY6_FUNGAL_1"/>
    <property type="match status" value="1"/>
</dbReference>
<dbReference type="InterPro" id="IPR013087">
    <property type="entry name" value="Znf_C2H2_type"/>
</dbReference>
<keyword evidence="3" id="KW-0805">Transcription regulation</keyword>
<evidence type="ECO:0000256" key="6">
    <source>
        <dbReference type="ARBA" id="ARBA00023242"/>
    </source>
</evidence>
<dbReference type="GO" id="GO:0008270">
    <property type="term" value="F:zinc ion binding"/>
    <property type="evidence" value="ECO:0007669"/>
    <property type="project" value="UniProtKB-KW"/>
</dbReference>
<dbReference type="GO" id="GO:0000981">
    <property type="term" value="F:DNA-binding transcription factor activity, RNA polymerase II-specific"/>
    <property type="evidence" value="ECO:0007669"/>
    <property type="project" value="InterPro"/>
</dbReference>
<dbReference type="GO" id="GO:0016020">
    <property type="term" value="C:membrane"/>
    <property type="evidence" value="ECO:0007669"/>
    <property type="project" value="InterPro"/>
</dbReference>
<dbReference type="EMBL" id="ML734558">
    <property type="protein sequence ID" value="KAB8251687.1"/>
    <property type="molecule type" value="Genomic_DNA"/>
</dbReference>
<keyword evidence="2" id="KW-0862">Zinc</keyword>
<keyword evidence="6" id="KW-0539">Nucleus</keyword>
<evidence type="ECO:0000256" key="8">
    <source>
        <dbReference type="SAM" id="MobiDB-lite"/>
    </source>
</evidence>
<dbReference type="InterPro" id="IPR007219">
    <property type="entry name" value="XnlR_reg_dom"/>
</dbReference>
<dbReference type="InterPro" id="IPR001138">
    <property type="entry name" value="Zn2Cys6_DnaBD"/>
</dbReference>
<feature type="domain" description="C2H2-type" evidence="9">
    <location>
        <begin position="38"/>
        <end position="66"/>
    </location>
</feature>
<evidence type="ECO:0000256" key="5">
    <source>
        <dbReference type="ARBA" id="ARBA00023163"/>
    </source>
</evidence>
<dbReference type="PROSITE" id="PS50157">
    <property type="entry name" value="ZINC_FINGER_C2H2_2"/>
    <property type="match status" value="2"/>
</dbReference>
<evidence type="ECO:0000256" key="7">
    <source>
        <dbReference type="PROSITE-ProRule" id="PRU00042"/>
    </source>
</evidence>
<evidence type="ECO:0000256" key="2">
    <source>
        <dbReference type="ARBA" id="ARBA00022833"/>
    </source>
</evidence>
<dbReference type="SUPFAM" id="SSF57667">
    <property type="entry name" value="beta-beta-alpha zinc fingers"/>
    <property type="match status" value="1"/>
</dbReference>
<evidence type="ECO:0000256" key="1">
    <source>
        <dbReference type="ARBA" id="ARBA00022723"/>
    </source>
</evidence>
<evidence type="ECO:0000313" key="11">
    <source>
        <dbReference type="EMBL" id="KAB8251687.1"/>
    </source>
</evidence>
<gene>
    <name evidence="11" type="ORF">BDV35DRAFT_376461</name>
</gene>
<dbReference type="AlphaFoldDB" id="A0A5N6HC68"/>
<dbReference type="PANTHER" id="PTHR47660:SF7">
    <property type="entry name" value="TRANSCRIPTION FACTOR WITH C2H2 AND ZN(2)-CYS(6) DNA BINDING DOMAIN (EUROFUNG)"/>
    <property type="match status" value="1"/>
</dbReference>
<evidence type="ECO:0000256" key="3">
    <source>
        <dbReference type="ARBA" id="ARBA00023015"/>
    </source>
</evidence>
<protein>
    <recommendedName>
        <fullName evidence="12">C2H2 type zinc finger domain protein</fullName>
    </recommendedName>
</protein>
<dbReference type="PROSITE" id="PS50287">
    <property type="entry name" value="SRCR_2"/>
    <property type="match status" value="1"/>
</dbReference>
<dbReference type="Proteomes" id="UP000325434">
    <property type="component" value="Unassembled WGS sequence"/>
</dbReference>
<dbReference type="GO" id="GO:0003677">
    <property type="term" value="F:DNA binding"/>
    <property type="evidence" value="ECO:0007669"/>
    <property type="project" value="UniProtKB-KW"/>
</dbReference>
<accession>A0A5N6HC68</accession>
<dbReference type="Pfam" id="PF04082">
    <property type="entry name" value="Fungal_trans"/>
    <property type="match status" value="1"/>
</dbReference>
<evidence type="ECO:0000259" key="9">
    <source>
        <dbReference type="PROSITE" id="PS50157"/>
    </source>
</evidence>
<keyword evidence="4" id="KW-0238">DNA-binding</keyword>
<dbReference type="InterPro" id="IPR036864">
    <property type="entry name" value="Zn2-C6_fun-type_DNA-bd_sf"/>
</dbReference>
<evidence type="ECO:0008006" key="12">
    <source>
        <dbReference type="Google" id="ProtNLM"/>
    </source>
</evidence>
<dbReference type="PROSITE" id="PS00028">
    <property type="entry name" value="ZINC_FINGER_C2H2_1"/>
    <property type="match status" value="1"/>
</dbReference>
<feature type="domain" description="C2H2-type" evidence="9">
    <location>
        <begin position="7"/>
        <end position="36"/>
    </location>
</feature>
<dbReference type="VEuPathDB" id="FungiDB:F9C07_2202647"/>
<dbReference type="InterPro" id="IPR001190">
    <property type="entry name" value="SRCR"/>
</dbReference>
<keyword evidence="1" id="KW-0479">Metal-binding</keyword>
<dbReference type="SMART" id="SM00355">
    <property type="entry name" value="ZnF_C2H2"/>
    <property type="match status" value="2"/>
</dbReference>
<keyword evidence="7" id="KW-0863">Zinc-finger</keyword>
<sequence length="363" mass="41289">MSSGPEFHCCFPGCSATYRRREHLKRHQTQHSTYPQTFACSVCSQEFGRNDILRRHMRRVHAVDGPVSQTKRACLNCRSLKSRCEGGPLCHDCIRRKIPCFPSVLGRTNHRDSRGSLTERPQLPSQVSSPSAGSWKKQCFVDLYFEKFHPYWPFIHRGSFNGFNETPLLAQSVMVIGLWLSGERSAQSAALDLHKTLGLAIRQQKEVWDASGVEGACSDCSWPILTYQAILLHIIFALLQRGAELLHSLVGSCQRLGMFYYPNMLARYQSDDLASYVWVSIEEVKRFDLALYKFHKMLRRAVDGALTAADLRFPMPTNDALWHAVCKDQWLSATTKGVYLCNLNDAMEDQWISNSAELIGFLF</sequence>
<proteinExistence type="predicted"/>
<dbReference type="Gene3D" id="3.30.160.60">
    <property type="entry name" value="Classic Zinc Finger"/>
    <property type="match status" value="1"/>
</dbReference>
<evidence type="ECO:0000256" key="4">
    <source>
        <dbReference type="ARBA" id="ARBA00023125"/>
    </source>
</evidence>
<reference evidence="11" key="1">
    <citation type="submission" date="2019-04" db="EMBL/GenBank/DDBJ databases">
        <title>Friends and foes A comparative genomics study of 23 Aspergillus species from section Flavi.</title>
        <authorList>
            <consortium name="DOE Joint Genome Institute"/>
            <person name="Kjaerbolling I."/>
            <person name="Vesth T."/>
            <person name="Frisvad J.C."/>
            <person name="Nybo J.L."/>
            <person name="Theobald S."/>
            <person name="Kildgaard S."/>
            <person name="Isbrandt T."/>
            <person name="Kuo A."/>
            <person name="Sato A."/>
            <person name="Lyhne E.K."/>
            <person name="Kogle M.E."/>
            <person name="Wiebenga A."/>
            <person name="Kun R.S."/>
            <person name="Lubbers R.J."/>
            <person name="Makela M.R."/>
            <person name="Barry K."/>
            <person name="Chovatia M."/>
            <person name="Clum A."/>
            <person name="Daum C."/>
            <person name="Haridas S."/>
            <person name="He G."/>
            <person name="LaButti K."/>
            <person name="Lipzen A."/>
            <person name="Mondo S."/>
            <person name="Riley R."/>
            <person name="Salamov A."/>
            <person name="Simmons B.A."/>
            <person name="Magnuson J.K."/>
            <person name="Henrissat B."/>
            <person name="Mortensen U.H."/>
            <person name="Larsen T.O."/>
            <person name="Devries R.P."/>
            <person name="Grigoriev I.V."/>
            <person name="Machida M."/>
            <person name="Baker S.E."/>
            <person name="Andersen M.R."/>
        </authorList>
    </citation>
    <scope>NUCLEOTIDE SEQUENCE [LARGE SCALE GENOMIC DNA]</scope>
    <source>
        <strain evidence="11">CBS 121.62</strain>
    </source>
</reference>
<name>A0A5N6HC68_ASPFL</name>
<dbReference type="GO" id="GO:0006351">
    <property type="term" value="P:DNA-templated transcription"/>
    <property type="evidence" value="ECO:0007669"/>
    <property type="project" value="InterPro"/>
</dbReference>
<feature type="region of interest" description="Disordered" evidence="8">
    <location>
        <begin position="109"/>
        <end position="133"/>
    </location>
</feature>
<evidence type="ECO:0000259" key="10">
    <source>
        <dbReference type="PROSITE" id="PS50287"/>
    </source>
</evidence>
<dbReference type="CDD" id="cd00067">
    <property type="entry name" value="GAL4"/>
    <property type="match status" value="1"/>
</dbReference>
<dbReference type="GO" id="GO:0009893">
    <property type="term" value="P:positive regulation of metabolic process"/>
    <property type="evidence" value="ECO:0007669"/>
    <property type="project" value="UniProtKB-ARBA"/>
</dbReference>
<dbReference type="PANTHER" id="PTHR47660">
    <property type="entry name" value="TRANSCRIPTION FACTOR WITH C2H2 AND ZN(2)-CYS(6) DNA BINDING DOMAIN (EUROFUNG)-RELATED-RELATED"/>
    <property type="match status" value="1"/>
</dbReference>
<dbReference type="Gene3D" id="4.10.240.10">
    <property type="entry name" value="Zn(2)-C6 fungal-type DNA-binding domain"/>
    <property type="match status" value="1"/>
</dbReference>
<keyword evidence="5" id="KW-0804">Transcription</keyword>
<feature type="compositionally biased region" description="Polar residues" evidence="8">
    <location>
        <begin position="123"/>
        <end position="132"/>
    </location>
</feature>
<dbReference type="VEuPathDB" id="FungiDB:AFLA_002128"/>
<organism evidence="11">
    <name type="scientific">Aspergillus flavus</name>
    <dbReference type="NCBI Taxonomy" id="5059"/>
    <lineage>
        <taxon>Eukaryota</taxon>
        <taxon>Fungi</taxon>
        <taxon>Dikarya</taxon>
        <taxon>Ascomycota</taxon>
        <taxon>Pezizomycotina</taxon>
        <taxon>Eurotiomycetes</taxon>
        <taxon>Eurotiomycetidae</taxon>
        <taxon>Eurotiales</taxon>
        <taxon>Aspergillaceae</taxon>
        <taxon>Aspergillus</taxon>
        <taxon>Aspergillus subgen. Circumdati</taxon>
    </lineage>
</organism>
<dbReference type="InterPro" id="IPR036236">
    <property type="entry name" value="Znf_C2H2_sf"/>
</dbReference>
<dbReference type="SUPFAM" id="SSF57701">
    <property type="entry name" value="Zn2/Cys6 DNA-binding domain"/>
    <property type="match status" value="1"/>
</dbReference>